<gene>
    <name evidence="1" type="ORF">RhiirC2_856417</name>
</gene>
<dbReference type="VEuPathDB" id="FungiDB:RhiirFUN_015279"/>
<dbReference type="VEuPathDB" id="FungiDB:RhiirA1_441663"/>
<accession>A0A2N1MHU3</accession>
<proteinExistence type="predicted"/>
<evidence type="ECO:0000313" key="1">
    <source>
        <dbReference type="EMBL" id="PKK61169.1"/>
    </source>
</evidence>
<reference evidence="1 2" key="1">
    <citation type="submission" date="2016-04" db="EMBL/GenBank/DDBJ databases">
        <title>Genome analyses suggest a sexual origin of heterokaryosis in a supposedly ancient asexual fungus.</title>
        <authorList>
            <person name="Ropars J."/>
            <person name="Sedzielewska K."/>
            <person name="Noel J."/>
            <person name="Charron P."/>
            <person name="Farinelli L."/>
            <person name="Marton T."/>
            <person name="Kruger M."/>
            <person name="Pelin A."/>
            <person name="Brachmann A."/>
            <person name="Corradi N."/>
        </authorList>
    </citation>
    <scope>NUCLEOTIDE SEQUENCE [LARGE SCALE GENOMIC DNA]</scope>
    <source>
        <strain evidence="1 2">C2</strain>
    </source>
</reference>
<evidence type="ECO:0000313" key="2">
    <source>
        <dbReference type="Proteomes" id="UP000233469"/>
    </source>
</evidence>
<reference evidence="1 2" key="2">
    <citation type="submission" date="2017-10" db="EMBL/GenBank/DDBJ databases">
        <title>Extensive intraspecific genome diversity in a model arbuscular mycorrhizal fungus.</title>
        <authorList>
            <person name="Chen E.C.H."/>
            <person name="Morin E."/>
            <person name="Baudet D."/>
            <person name="Noel J."/>
            <person name="Ndikumana S."/>
            <person name="Charron P."/>
            <person name="St-Onge C."/>
            <person name="Giorgi J."/>
            <person name="Grigoriev I.V."/>
            <person name="Roux C."/>
            <person name="Martin F.M."/>
            <person name="Corradi N."/>
        </authorList>
    </citation>
    <scope>NUCLEOTIDE SEQUENCE [LARGE SCALE GENOMIC DNA]</scope>
    <source>
        <strain evidence="1 2">C2</strain>
    </source>
</reference>
<dbReference type="Proteomes" id="UP000233469">
    <property type="component" value="Unassembled WGS sequence"/>
</dbReference>
<name>A0A2N1MHU3_9GLOM</name>
<comment type="caution">
    <text evidence="1">The sequence shown here is derived from an EMBL/GenBank/DDBJ whole genome shotgun (WGS) entry which is preliminary data.</text>
</comment>
<dbReference type="EMBL" id="LLXL01002317">
    <property type="protein sequence ID" value="PKK61169.1"/>
    <property type="molecule type" value="Genomic_DNA"/>
</dbReference>
<dbReference type="PANTHER" id="PTHR31424:SF5">
    <property type="entry name" value="APPLE DOMAIN-CONTAINING PROTEIN"/>
    <property type="match status" value="1"/>
</dbReference>
<dbReference type="AlphaFoldDB" id="A0A2N1MHU3"/>
<organism evidence="1 2">
    <name type="scientific">Rhizophagus irregularis</name>
    <dbReference type="NCBI Taxonomy" id="588596"/>
    <lineage>
        <taxon>Eukaryota</taxon>
        <taxon>Fungi</taxon>
        <taxon>Fungi incertae sedis</taxon>
        <taxon>Mucoromycota</taxon>
        <taxon>Glomeromycotina</taxon>
        <taxon>Glomeromycetes</taxon>
        <taxon>Glomerales</taxon>
        <taxon>Glomeraceae</taxon>
        <taxon>Rhizophagus</taxon>
    </lineage>
</organism>
<dbReference type="VEuPathDB" id="FungiDB:FUN_001716"/>
<dbReference type="PANTHER" id="PTHR31424">
    <property type="entry name" value="PROTEIN CBG23806"/>
    <property type="match status" value="1"/>
</dbReference>
<sequence>MPKVNTAKKTLKNAFLPKEITEYPKSNSILYIDGRRSYYYIVKQEGLYPQPSILAYAQGKNKYKIPDNYCVETTWGRSKNKRTVKCLINYIEGKPLYKIMYGINFAEKVQSDMSLTAVANMVLKKLFPNNEKSLISGVHLFGVHLTILKRARESYNQLKPLEFCSKSTVNKRQHKFGEKLKEQIQLEGEKIYGKDHVILKNISYSVNHMNFQIDYCQKDNEEIKKLTSLVRAVDQNHISREGYRAITAIDPNLEREWALSNQRHKITEMMNQKVAINIIDIPMQYEPYFTEDPDIPGDGRNVGRKIKQVMITMAVLNDKQNIYTPDYHYTVVLFPGIEKYEILEIMMAPFIQELDDLKSNGLIIDGISWNFELYFSSDWKFLAICLGFNAPNSNYFCPWCQISKHSQNKTNWKIDKKMEKINESLSNYSGHIKKPLFYMIPLDQWIPDELHIMLRIWDRLWSLVLAELKESGQFDDICRYEITQEMSRIGVKFQFWKDHSVDSWNHTSLMGDDKLKVLENFDLKKILPPSRAEKICQLWNRFNQLYLALKLKDYNSLQFKFEAEDWLELFLTPDMVISNSTRIVKGLYNPSDITPYMHVFVCHMHEFIEKHRQWGLAAFSCAPVEKKNHQHISHFFQQTFKDGGKSGRKSSIIDILEYENRILFYHFDDIAISTPKPKKIRIS</sequence>
<protein>
    <submittedName>
        <fullName evidence="1">Uncharacterized protein</fullName>
    </submittedName>
</protein>